<name>A0ABT8AM53_9HYPH</name>
<keyword evidence="1 3" id="KW-0378">Hydrolase</keyword>
<gene>
    <name evidence="3" type="ORF">QWZ18_09565</name>
</gene>
<dbReference type="GO" id="GO:0016787">
    <property type="term" value="F:hydrolase activity"/>
    <property type="evidence" value="ECO:0007669"/>
    <property type="project" value="UniProtKB-KW"/>
</dbReference>
<proteinExistence type="predicted"/>
<evidence type="ECO:0000313" key="4">
    <source>
        <dbReference type="Proteomes" id="UP001244297"/>
    </source>
</evidence>
<dbReference type="Gene3D" id="3.40.50.1820">
    <property type="entry name" value="alpha/beta hydrolase"/>
    <property type="match status" value="1"/>
</dbReference>
<dbReference type="InterPro" id="IPR029058">
    <property type="entry name" value="AB_hydrolase_fold"/>
</dbReference>
<dbReference type="SUPFAM" id="SSF53474">
    <property type="entry name" value="alpha/beta-Hydrolases"/>
    <property type="match status" value="1"/>
</dbReference>
<dbReference type="Pfam" id="PF00561">
    <property type="entry name" value="Abhydrolase_1"/>
    <property type="match status" value="1"/>
</dbReference>
<reference evidence="4" key="1">
    <citation type="journal article" date="2019" name="Int. J. Syst. Evol. Microbiol.">
        <title>The Global Catalogue of Microorganisms (GCM) 10K type strain sequencing project: providing services to taxonomists for standard genome sequencing and annotation.</title>
        <authorList>
            <consortium name="The Broad Institute Genomics Platform"/>
            <consortium name="The Broad Institute Genome Sequencing Center for Infectious Disease"/>
            <person name="Wu L."/>
            <person name="Ma J."/>
        </authorList>
    </citation>
    <scope>NUCLEOTIDE SEQUENCE [LARGE SCALE GENOMIC DNA]</scope>
    <source>
        <strain evidence="4">CECT 7806</strain>
    </source>
</reference>
<keyword evidence="4" id="KW-1185">Reference proteome</keyword>
<feature type="domain" description="AB hydrolase-1" evidence="2">
    <location>
        <begin position="49"/>
        <end position="373"/>
    </location>
</feature>
<organism evidence="3 4">
    <name type="scientific">Methylobacterium longum</name>
    <dbReference type="NCBI Taxonomy" id="767694"/>
    <lineage>
        <taxon>Bacteria</taxon>
        <taxon>Pseudomonadati</taxon>
        <taxon>Pseudomonadota</taxon>
        <taxon>Alphaproteobacteria</taxon>
        <taxon>Hyphomicrobiales</taxon>
        <taxon>Methylobacteriaceae</taxon>
        <taxon>Methylobacterium</taxon>
    </lineage>
</organism>
<evidence type="ECO:0000256" key="1">
    <source>
        <dbReference type="ARBA" id="ARBA00022801"/>
    </source>
</evidence>
<dbReference type="PANTHER" id="PTHR43329">
    <property type="entry name" value="EPOXIDE HYDROLASE"/>
    <property type="match status" value="1"/>
</dbReference>
<dbReference type="RefSeq" id="WP_283206475.1">
    <property type="nucleotide sequence ID" value="NZ_BPQS01000056.1"/>
</dbReference>
<dbReference type="EMBL" id="JAUFPT010000025">
    <property type="protein sequence ID" value="MDN3570873.1"/>
    <property type="molecule type" value="Genomic_DNA"/>
</dbReference>
<accession>A0ABT8AM53</accession>
<evidence type="ECO:0000259" key="2">
    <source>
        <dbReference type="Pfam" id="PF00561"/>
    </source>
</evidence>
<comment type="caution">
    <text evidence="3">The sequence shown here is derived from an EMBL/GenBank/DDBJ whole genome shotgun (WGS) entry which is preliminary data.</text>
</comment>
<sequence length="389" mass="42162">MRDEEAVRAASAAYGNGTLPAGIRSRLLPGINGLTVHVLEAGFEPAGRPLVVLLHGFPELAYSWRKIMLPLAQAGFHVAAADQRGYGRTTGWDPAYAANTHPFGFLNVVTDTLALAAALGHRQVACVVGHDSGSPAAGWCGLIRPDVFRSVVMMSAPFAGPPALPAGAGAAPAESDDALDAALAGLPRPRKFYQRWYRTREANDDMLRAPQGLRDFLRAYYHAKSADWPDNAPRPLGSRAAEEFAQLPTYYIMDRDRGMAATVAPEMPSADQIRTCAWLTDPELDVYVAEYARTGFQGGLQGYRRYTDAACVDDLGAFAGRTLDVPSCFIAGRSDWGVYQTPGAVEAMRHQACTNMTGFHRVEGAGHWVQQERPDEVADLIRAFLRDTP</sequence>
<protein>
    <submittedName>
        <fullName evidence="3">Alpha/beta hydrolase</fullName>
    </submittedName>
</protein>
<dbReference type="PRINTS" id="PR00412">
    <property type="entry name" value="EPOXHYDRLASE"/>
</dbReference>
<dbReference type="InterPro" id="IPR000639">
    <property type="entry name" value="Epox_hydrolase-like"/>
</dbReference>
<dbReference type="Proteomes" id="UP001244297">
    <property type="component" value="Unassembled WGS sequence"/>
</dbReference>
<evidence type="ECO:0000313" key="3">
    <source>
        <dbReference type="EMBL" id="MDN3570873.1"/>
    </source>
</evidence>
<dbReference type="InterPro" id="IPR000073">
    <property type="entry name" value="AB_hydrolase_1"/>
</dbReference>